<dbReference type="FunFam" id="1.20.960.20:FF:000001">
    <property type="entry name" value="Genome polyprotein"/>
    <property type="match status" value="1"/>
</dbReference>
<evidence type="ECO:0000256" key="33">
    <source>
        <dbReference type="ARBA" id="ARBA00022807"/>
    </source>
</evidence>
<comment type="function">
    <text evidence="63">Viral protein genome-linked: acts as a primer for viral RNA replication and remains covalently bound to viral genomic RNA. VPg is uridylylated prior to priming replication into VPg-pUpU. The oriI viral genomic sequence may act as a template for this. The VPg-pUpU is then used as primer on the genomic RNA poly(A) by the RNA-dependent RNA polymerase to replicate the viral genome.</text>
</comment>
<keyword evidence="32 63" id="KW-0347">Helicase</keyword>
<keyword evidence="39 63" id="KW-0946">Virion</keyword>
<keyword evidence="53 63" id="KW-0899">Viral immunoevasion</keyword>
<evidence type="ECO:0000256" key="38">
    <source>
        <dbReference type="ARBA" id="ARBA00022842"/>
    </source>
</evidence>
<dbReference type="GO" id="GO:0044162">
    <property type="term" value="C:host cell cytoplasmic vesicle membrane"/>
    <property type="evidence" value="ECO:0007669"/>
    <property type="project" value="UniProtKB-SubCell"/>
</dbReference>
<dbReference type="Pfam" id="PF01552">
    <property type="entry name" value="Pico_P2B"/>
    <property type="match status" value="1"/>
</dbReference>
<dbReference type="Pfam" id="PF22663">
    <property type="entry name" value="Rhv_5"/>
    <property type="match status" value="1"/>
</dbReference>
<dbReference type="GO" id="GO:0039618">
    <property type="term" value="C:T=pseudo3 icosahedral viral capsid"/>
    <property type="evidence" value="ECO:0007669"/>
    <property type="project" value="UniProtKB-KW"/>
</dbReference>
<keyword evidence="16 63" id="KW-0167">Capsid protein</keyword>
<dbReference type="GO" id="GO:0006508">
    <property type="term" value="P:proteolysis"/>
    <property type="evidence" value="ECO:0007669"/>
    <property type="project" value="UniProtKB-KW"/>
</dbReference>
<dbReference type="Pfam" id="PF00910">
    <property type="entry name" value="RNA_helicase"/>
    <property type="match status" value="1"/>
</dbReference>
<dbReference type="EC" id="3.6.1.15" evidence="63"/>
<keyword evidence="13 63" id="KW-0191">Covalent protein-RNA linkage</keyword>
<comment type="function">
    <text evidence="62">Acts as a primer for viral RNA replication and remains covalently bound to viral genomic RNA. VPg is uridylylated prior to priming replication into VPg-pUpU. The oriI viral genomic sequence may act as a template for this. The VPg-pUpU is then used as primer on the genomic RNA poly(A) by the RNA-dependent RNA polymerase to replicate the viral genome. During genome replication, the VPg-RNA linkage is removed by the host TDP2, thereby accelerating replication. During the late stage of the replication cycle, host TDP2 is excluded from sites of viral RNA synthesis and encapsidation, allowing for the generation of progeny virions.</text>
</comment>
<evidence type="ECO:0000256" key="61">
    <source>
        <dbReference type="ARBA" id="ARBA00047631"/>
    </source>
</evidence>
<dbReference type="InterPro" id="IPR036203">
    <property type="entry name" value="P3A_soluble_dom"/>
</dbReference>
<evidence type="ECO:0000256" key="36">
    <source>
        <dbReference type="ARBA" id="ARBA00022833"/>
    </source>
</evidence>
<dbReference type="PROSITE" id="PS50507">
    <property type="entry name" value="RDRP_SSRNA_POS"/>
    <property type="match status" value="1"/>
</dbReference>
<evidence type="ECO:0000256" key="11">
    <source>
        <dbReference type="ARBA" id="ARBA00022484"/>
    </source>
</evidence>
<keyword evidence="15 63" id="KW-1192">Host mRNA suppression by virus</keyword>
<dbReference type="SUPFAM" id="SSF89043">
    <property type="entry name" value="Soluble domain of poliovirus core protein 3a"/>
    <property type="match status" value="1"/>
</dbReference>
<dbReference type="InterPro" id="IPR043502">
    <property type="entry name" value="DNA/RNA_pol_sf"/>
</dbReference>
<evidence type="ECO:0000256" key="16">
    <source>
        <dbReference type="ARBA" id="ARBA00022561"/>
    </source>
</evidence>
<keyword evidence="22 63" id="KW-0808">Transferase</keyword>
<evidence type="ECO:0000256" key="63">
    <source>
        <dbReference type="RuleBase" id="RU364118"/>
    </source>
</evidence>
<comment type="catalytic activity">
    <reaction evidence="63">
        <text>RNA(n) + a ribonucleoside 5'-triphosphate = RNA(n+1) + diphosphate</text>
        <dbReference type="Rhea" id="RHEA:21248"/>
        <dbReference type="Rhea" id="RHEA-COMP:14527"/>
        <dbReference type="Rhea" id="RHEA-COMP:17342"/>
        <dbReference type="ChEBI" id="CHEBI:33019"/>
        <dbReference type="ChEBI" id="CHEBI:61557"/>
        <dbReference type="ChEBI" id="CHEBI:140395"/>
        <dbReference type="EC" id="2.7.7.48"/>
    </reaction>
</comment>
<comment type="catalytic activity">
    <reaction evidence="63">
        <text>Selective cleavage of Gln-|-Gly bond in the poliovirus polyprotein. In other picornavirus reactions Glu may be substituted for Gln, and Ser or Thr for Gly.</text>
        <dbReference type="EC" id="3.4.22.28"/>
    </reaction>
</comment>
<dbReference type="GO" id="GO:0004843">
    <property type="term" value="F:cysteine-type deubiquitinase activity"/>
    <property type="evidence" value="ECO:0007669"/>
    <property type="project" value="InterPro"/>
</dbReference>
<dbReference type="InterPro" id="IPR043128">
    <property type="entry name" value="Rev_trsase/Diguanyl_cyclase"/>
</dbReference>
<dbReference type="EC" id="3.4.22.28" evidence="63"/>
<dbReference type="InterPro" id="IPR038765">
    <property type="entry name" value="Papain-like_cys_pep_sf"/>
</dbReference>
<dbReference type="PROSITE" id="PS51874">
    <property type="entry name" value="PCV_3C_PRO"/>
    <property type="match status" value="1"/>
</dbReference>
<evidence type="ECO:0000256" key="35">
    <source>
        <dbReference type="ARBA" id="ARBA00022813"/>
    </source>
</evidence>
<keyword evidence="43 63" id="KW-0693">Viral RNA replication</keyword>
<dbReference type="FunFam" id="4.10.880.10:FF:000001">
    <property type="entry name" value="Genome polyprotein"/>
    <property type="match status" value="1"/>
</dbReference>
<keyword evidence="19 63" id="KW-1162">Viral penetration into host cytoplasm</keyword>
<dbReference type="SUPFAM" id="SSF88633">
    <property type="entry name" value="Positive stranded ssRNA viruses"/>
    <property type="match status" value="2"/>
</dbReference>
<evidence type="ECO:0000256" key="53">
    <source>
        <dbReference type="ARBA" id="ARBA00023280"/>
    </source>
</evidence>
<evidence type="ECO:0000256" key="48">
    <source>
        <dbReference type="ARBA" id="ARBA00023136"/>
    </source>
</evidence>
<proteinExistence type="inferred from homology"/>
<evidence type="ECO:0000256" key="21">
    <source>
        <dbReference type="ARBA" id="ARBA00022670"/>
    </source>
</evidence>
<comment type="function">
    <text evidence="63">Protein 2C: Induces and associates with structural rearrangements of intracellular membranes. Displays RNA-binding, nucleotide binding and NTPase activities. May play a role in virion morphogenesis and viral RNA encapsidation by interacting with the capsid protein VP3.</text>
</comment>
<comment type="subunit">
    <text evidence="7">Interacts with capsid protein VP1 and capsid protein VP3 to form heterotrimeric protomers.</text>
</comment>
<evidence type="ECO:0000256" key="56">
    <source>
        <dbReference type="ARBA" id="ARBA00023303"/>
    </source>
</evidence>
<dbReference type="FunFam" id="2.40.10.10:FF:000020">
    <property type="entry name" value="Genome polyprotein"/>
    <property type="match status" value="1"/>
</dbReference>
<evidence type="ECO:0000256" key="44">
    <source>
        <dbReference type="ARBA" id="ARBA00022995"/>
    </source>
</evidence>
<keyword evidence="37 63" id="KW-0067">ATP-binding</keyword>
<evidence type="ECO:0000256" key="5">
    <source>
        <dbReference type="ARBA" id="ARBA00008303"/>
    </source>
</evidence>
<keyword evidence="47 63" id="KW-0406">Ion transport</keyword>
<feature type="region of interest" description="Disordered" evidence="64">
    <location>
        <begin position="579"/>
        <end position="604"/>
    </location>
</feature>
<dbReference type="CDD" id="cd00205">
    <property type="entry name" value="rhv_like"/>
    <property type="match status" value="3"/>
</dbReference>
<keyword evidence="44 63" id="KW-1190">Host gene expression shutoff by virus</keyword>
<dbReference type="InterPro" id="IPR002527">
    <property type="entry name" value="Pico_P2B"/>
</dbReference>
<feature type="domain" description="Peptidase C3" evidence="67">
    <location>
        <begin position="1748"/>
        <end position="1926"/>
    </location>
</feature>
<evidence type="ECO:0000256" key="19">
    <source>
        <dbReference type="ARBA" id="ARBA00022595"/>
    </source>
</evidence>
<dbReference type="InterPro" id="IPR018200">
    <property type="entry name" value="USP_CS"/>
</dbReference>
<keyword evidence="12 63" id="KW-1036">Host cytoplasmic vesicle</keyword>
<comment type="function">
    <text evidence="63">Capsid protein VP3: Forms an icosahedral capsid of pseudo T=3 symmetry with capsid proteins VP2 and VP3. The capsid is 300 Angstroms in diameter, composed of 60 copies of each capsid protein and enclosing the viral positive strand RNA genome.</text>
</comment>
<dbReference type="InterPro" id="IPR029053">
    <property type="entry name" value="Viral_coat"/>
</dbReference>
<keyword evidence="56 63" id="KW-0407">Ion channel</keyword>
<evidence type="ECO:0000313" key="68">
    <source>
        <dbReference type="EMBL" id="ARC95292.1"/>
    </source>
</evidence>
<evidence type="ECO:0000256" key="25">
    <source>
        <dbReference type="ARBA" id="ARBA00022707"/>
    </source>
</evidence>
<evidence type="ECO:0000256" key="20">
    <source>
        <dbReference type="ARBA" id="ARBA00022632"/>
    </source>
</evidence>
<dbReference type="Pfam" id="PF00947">
    <property type="entry name" value="Pico_P2A"/>
    <property type="match status" value="1"/>
</dbReference>
<evidence type="ECO:0000256" key="2">
    <source>
        <dbReference type="ARBA" id="ARBA00004147"/>
    </source>
</evidence>
<keyword evidence="21 63" id="KW-0645">Protease</keyword>
<evidence type="ECO:0000256" key="46">
    <source>
        <dbReference type="ARBA" id="ARBA00023050"/>
    </source>
</evidence>
<dbReference type="Pfam" id="PF00548">
    <property type="entry name" value="Peptidase_C3"/>
    <property type="match status" value="1"/>
</dbReference>
<comment type="function">
    <text evidence="63">Capsid protein VP1: Forms an icosahedral capsid of pseudo T=3 symmetry with capsid proteins VP2 and VP3. The capsid is 300 Angstroms in diameter, composed of 60 copies of each capsid protein and enclosing the viral positive strand RNA genome. Capsid protein VP1 mainly forms the vertices of the capsid. Capsid protein VP1 interacts with host cell receptor to provide virion attachment to target host cells. This attachment induces virion internalization. Tyrosine kinases are probably involved in the entry process. After binding to its receptor, the capsid undergoes conformational changes. Capsid protein VP1 N-terminus (that contains an amphipathic alpha-helix) and capsid protein VP4 are externalized. Together, they shape a pore in the host membrane through which viral genome is translocated to host cell cytoplasm. After genome has been released, the channel shrinks.</text>
</comment>
<dbReference type="GO" id="GO:0019062">
    <property type="term" value="P:virion attachment to host cell"/>
    <property type="evidence" value="ECO:0007669"/>
    <property type="project" value="UniProtKB-KW"/>
</dbReference>
<dbReference type="InterPro" id="IPR003593">
    <property type="entry name" value="AAA+_ATPase"/>
</dbReference>
<evidence type="ECO:0000256" key="58">
    <source>
        <dbReference type="ARBA" id="ARBA00045482"/>
    </source>
</evidence>
<evidence type="ECO:0000256" key="62">
    <source>
        <dbReference type="ARBA" id="ARBA00054285"/>
    </source>
</evidence>
<keyword evidence="50 63" id="KW-1035">Host cytoplasm</keyword>
<dbReference type="InterPro" id="IPR000199">
    <property type="entry name" value="Peptidase_C3A/C3B_picornavir"/>
</dbReference>
<dbReference type="InterPro" id="IPR009003">
    <property type="entry name" value="Peptidase_S1_PA"/>
</dbReference>
<comment type="subunit">
    <text evidence="63">Capsid protein VP1: Interacts with capsid protein VP0, and capsid protein VP3 to form heterotrimeric protomers. Five protomers subsequently associate to form pentamers which serve as building blocks for the capsid. Interacts with capsid protein VP2, capsid protein VP3 and capsid protein VP4 following cleavage of capsid protein VP0.</text>
</comment>
<dbReference type="InterPro" id="IPR003138">
    <property type="entry name" value="Pico_P1A"/>
</dbReference>
<dbReference type="EC" id="2.7.7.48" evidence="63"/>
<comment type="function">
    <text evidence="63">Protein 3A: Localizes the viral replication complex to the surface of membranous vesicles. It inhibits host cell endoplasmic reticulum-to-Golgi apparatus transport and causes the disassembly of the Golgi complex, possibly through GBF1 interaction. This would result in depletion of MHC, trail receptors and IFN receptors at the host cell surface.</text>
</comment>
<dbReference type="Pfam" id="PF00680">
    <property type="entry name" value="RdRP_1"/>
    <property type="match status" value="1"/>
</dbReference>
<dbReference type="GO" id="GO:0039694">
    <property type="term" value="P:viral RNA genome replication"/>
    <property type="evidence" value="ECO:0007669"/>
    <property type="project" value="InterPro"/>
</dbReference>
<keyword evidence="49 63" id="KW-1099">Inhibition of host mRNA nuclear export by virus</keyword>
<comment type="function">
    <text evidence="63">Capsid protein VP0: Component of immature procapsids, which is cleaved into capsid proteins VP4 and VP2 after maturation. Allows the capsid to remain inactive before the maturation step.</text>
</comment>
<evidence type="ECO:0000256" key="34">
    <source>
        <dbReference type="ARBA" id="ARBA00022809"/>
    </source>
</evidence>
<comment type="function">
    <text evidence="63">Capsid protein VP2: Forms an icosahedral capsid of pseudo T=3 symmetry with capsid proteins VP2 and VP3. The capsid is 300 Angstroms in diameter, composed of 60 copies of each capsid protein and enclosing the viral positive strand RNA genome.</text>
</comment>
<keyword evidence="11 63" id="KW-0696">RNA-directed RNA polymerase</keyword>
<evidence type="ECO:0000259" key="66">
    <source>
        <dbReference type="PROSITE" id="PS51218"/>
    </source>
</evidence>
<evidence type="ECO:0000256" key="49">
    <source>
        <dbReference type="ARBA" id="ARBA00023197"/>
    </source>
</evidence>
<evidence type="ECO:0000256" key="30">
    <source>
        <dbReference type="ARBA" id="ARBA00022801"/>
    </source>
</evidence>
<evidence type="ECO:0000256" key="37">
    <source>
        <dbReference type="ARBA" id="ARBA00022840"/>
    </source>
</evidence>
<keyword evidence="29" id="KW-0863">Zinc-finger</keyword>
<keyword evidence="24 63" id="KW-1143">T=pseudo3 icosahedral capsid protein</keyword>
<dbReference type="Pfam" id="PF02226">
    <property type="entry name" value="Pico_P1A"/>
    <property type="match status" value="1"/>
</dbReference>
<comment type="function">
    <text evidence="63">Protein 3CD: Involved in the viral replication complex and viral polypeptide maturation. It exhibits protease activity with a specificity and catalytic efficiency that is different from protease 3C. Protein 3CD lacks polymerase activity. Protein 3CD binds to the 5'UTR of the viral genome.</text>
</comment>
<dbReference type="InterPro" id="IPR059138">
    <property type="entry name" value="Pico_VP1"/>
</dbReference>
<dbReference type="InterPro" id="IPR014759">
    <property type="entry name" value="Helicase_SF3_ssRNA_vir"/>
</dbReference>
<comment type="subunit">
    <text evidence="59">Homodimer. Interacts with host GBF1. Interacts (via GOLD domain) with host ACBD3 (via GOLD domain); this interaction allows the formation of a viral protein 3A/ACBD3 heterotetramer with a 2:2 stoichiometry, which will stimulate the recruitment of host PI4KB in order to synthesize PI4P at the viral RNA replication sites.</text>
</comment>
<comment type="cofactor">
    <cofactor evidence="1">
        <name>Mg(2+)</name>
        <dbReference type="ChEBI" id="CHEBI:18420"/>
    </cofactor>
</comment>
<dbReference type="PROSITE" id="PS00972">
    <property type="entry name" value="USP_1"/>
    <property type="match status" value="1"/>
</dbReference>
<keyword evidence="23 63" id="KW-0548">Nucleotidyltransferase</keyword>
<evidence type="ECO:0000256" key="31">
    <source>
        <dbReference type="ARBA" id="ARBA00022804"/>
    </source>
</evidence>
<evidence type="ECO:0000256" key="43">
    <source>
        <dbReference type="ARBA" id="ARBA00022953"/>
    </source>
</evidence>
<keyword evidence="20 63" id="KW-1090">Inhibition of host innate immune response by virus</keyword>
<evidence type="ECO:0000256" key="54">
    <source>
        <dbReference type="ARBA" id="ARBA00023288"/>
    </source>
</evidence>
<dbReference type="GO" id="GO:0003724">
    <property type="term" value="F:RNA helicase activity"/>
    <property type="evidence" value="ECO:0007669"/>
    <property type="project" value="InterPro"/>
</dbReference>
<dbReference type="InterPro" id="IPR000081">
    <property type="entry name" value="Peptidase_C3"/>
</dbReference>
<keyword evidence="45 63" id="KW-1182">Viral ion channel</keyword>
<dbReference type="InterPro" id="IPR001676">
    <property type="entry name" value="Picornavirus_capsid"/>
</dbReference>
<dbReference type="FunFam" id="2.40.10.10:FF:000018">
    <property type="entry name" value="Genome polyprotein"/>
    <property type="match status" value="1"/>
</dbReference>
<comment type="function">
    <text evidence="63">Protein 2B: Plays an essential role in the virus replication cycle by acting as a viroporin. Creates a pore in the host reticulum endoplasmic and as a consequence releases Ca2+ in the cytoplasm of infected cell. In turn, high levels of cytoplasmic calcium may trigger membrane trafficking and transport of viral ER-associated proteins to viroplasms, sites of viral genome replication.</text>
</comment>
<dbReference type="InterPro" id="IPR014838">
    <property type="entry name" value="P3A"/>
</dbReference>
<dbReference type="Gene3D" id="4.10.880.10">
    <property type="entry name" value="Poliovirus 3D polymerase Domain 1 (Nucleotidyltransferase)"/>
    <property type="match status" value="2"/>
</dbReference>
<keyword evidence="46 63" id="KW-1072">Activation of host autophagy by virus</keyword>
<evidence type="ECO:0000256" key="14">
    <source>
        <dbReference type="ARBA" id="ARBA00022553"/>
    </source>
</evidence>
<dbReference type="SMR" id="A0A1V0IG86"/>
<comment type="subunit">
    <text evidence="60">Homohexamer; forms a hexameric ring structure with 6-fold symmetry characteristic of AAA+ ATPases. Interacts (via N-terminus) with host RTN3 (via reticulon domain); this interaction is important for viral replication. Interacts with capsid protein VP3; this interaction may be important for virion morphogenesis.</text>
</comment>
<keyword evidence="40 63" id="KW-1043">Host membrane</keyword>
<dbReference type="GO" id="GO:0004197">
    <property type="term" value="F:cysteine-type endopeptidase activity"/>
    <property type="evidence" value="ECO:0007669"/>
    <property type="project" value="UniProtKB-EC"/>
</dbReference>
<comment type="function">
    <text evidence="63">Protein 3AB: Localizes the viral replication complex to the surface of membranous vesicles. Together with protein 3CD binds the Cis-Active RNA Element (CRE) which is involved in RNA synthesis initiation. Acts as a cofactor to stimulate the activity of 3D polymerase, maybe through a nucleid acid chaperone activity.</text>
</comment>
<comment type="function">
    <text evidence="63">RNA-directed RNA polymerase: Replicates the viral genomic RNA on the surface of intracellular membranes. May form linear arrays of subunits that propagate along a strong head-to-tail interaction called interface-I. Covalently attaches UMP to a tyrosine of VPg, which is used to prime RNA synthesis. The positive stranded RNA genome is first replicated at virus induced membranous vesicles, creating a dsRNA genomic replication form. This dsRNA is then used as template to synthesize positive stranded RNA genomes. ss(+)RNA genomes are either translated, replicated or encapsidated.</text>
</comment>
<dbReference type="GO" id="GO:0017111">
    <property type="term" value="F:ribonucleoside triphosphate phosphatase activity"/>
    <property type="evidence" value="ECO:0007669"/>
    <property type="project" value="UniProtKB-EC"/>
</dbReference>
<keyword evidence="55 63" id="KW-1160">Virus entry into host cell</keyword>
<dbReference type="InterPro" id="IPR007094">
    <property type="entry name" value="RNA-dir_pol_PSvirus"/>
</dbReference>
<evidence type="ECO:0000256" key="40">
    <source>
        <dbReference type="ARBA" id="ARBA00022870"/>
    </source>
</evidence>
<keyword evidence="30 63" id="KW-0378">Hydrolase</keyword>
<keyword evidence="35" id="KW-0068">Autocatalytic cleavage</keyword>
<keyword evidence="36" id="KW-0862">Zinc</keyword>
<evidence type="ECO:0000256" key="1">
    <source>
        <dbReference type="ARBA" id="ARBA00001946"/>
    </source>
</evidence>
<dbReference type="GO" id="GO:0052170">
    <property type="term" value="P:symbiont-mediated suppression of host innate immune response"/>
    <property type="evidence" value="ECO:0007669"/>
    <property type="project" value="UniProtKB-KW"/>
</dbReference>
<evidence type="ECO:0000256" key="6">
    <source>
        <dbReference type="ARBA" id="ARBA00011124"/>
    </source>
</evidence>
<evidence type="ECO:0000256" key="29">
    <source>
        <dbReference type="ARBA" id="ARBA00022771"/>
    </source>
</evidence>
<evidence type="ECO:0000256" key="51">
    <source>
        <dbReference type="ARBA" id="ARBA00023247"/>
    </source>
</evidence>
<keyword evidence="18 63" id="KW-0945">Host-virus interaction</keyword>
<evidence type="ECO:0000256" key="47">
    <source>
        <dbReference type="ARBA" id="ARBA00023065"/>
    </source>
</evidence>
<evidence type="ECO:0000256" key="55">
    <source>
        <dbReference type="ARBA" id="ARBA00023296"/>
    </source>
</evidence>
<dbReference type="SUPFAM" id="SSF56672">
    <property type="entry name" value="DNA/RNA polymerases"/>
    <property type="match status" value="1"/>
</dbReference>
<accession>A0A1V0IG86</accession>
<dbReference type="GO" id="GO:0039520">
    <property type="term" value="P:symbiont-mediated activation of host autophagy"/>
    <property type="evidence" value="ECO:0007669"/>
    <property type="project" value="UniProtKB-KW"/>
</dbReference>
<keyword evidence="41 63" id="KW-0694">RNA-binding</keyword>
<evidence type="ECO:0000256" key="9">
    <source>
        <dbReference type="ARBA" id="ARBA00022448"/>
    </source>
</evidence>
<evidence type="ECO:0000256" key="26">
    <source>
        <dbReference type="ARBA" id="ARBA00022723"/>
    </source>
</evidence>
<evidence type="ECO:0000256" key="39">
    <source>
        <dbReference type="ARBA" id="ARBA00022844"/>
    </source>
</evidence>
<evidence type="ECO:0000256" key="27">
    <source>
        <dbReference type="ARBA" id="ARBA00022737"/>
    </source>
</evidence>
<keyword evidence="52 63" id="KW-1172">Pore-mediated penetration of viral genome into host cell</keyword>
<evidence type="ECO:0000256" key="52">
    <source>
        <dbReference type="ARBA" id="ARBA00023255"/>
    </source>
</evidence>
<evidence type="ECO:0000256" key="18">
    <source>
        <dbReference type="ARBA" id="ARBA00022581"/>
    </source>
</evidence>
<reference evidence="68" key="1">
    <citation type="submission" date="2017-01" db="EMBL/GenBank/DDBJ databases">
        <title>A novel Porcine Enterovirus G, containing a papain-like cysteine protease, discovered in pigs with enteric disease.</title>
        <authorList>
            <person name="Knutson T.P."/>
            <person name="Marthaler D.G."/>
        </authorList>
    </citation>
    <scope>NUCLEOTIDE SEQUENCE</scope>
    <source>
        <strain evidence="68">EVG/Porcine/USA/Texas1/2014/G1-PLpro</strain>
    </source>
</reference>
<dbReference type="InterPro" id="IPR044067">
    <property type="entry name" value="PCV_3C_PRO"/>
</dbReference>
<name>A0A1V0IG86_9ENTO</name>
<protein>
    <recommendedName>
        <fullName evidence="63">Genome polyprotein</fullName>
    </recommendedName>
    <component>
        <recommendedName>
            <fullName evidence="63">P3</fullName>
        </recommendedName>
    </component>
    <component>
        <recommendedName>
            <fullName evidence="63">Protein 3AB</fullName>
        </recommendedName>
    </component>
    <component>
        <recommendedName>
            <fullName evidence="63">P2</fullName>
        </recommendedName>
    </component>
    <component>
        <recommendedName>
            <fullName evidence="63">P1</fullName>
        </recommendedName>
    </component>
    <component>
        <recommendedName>
            <fullName evidence="63">Capsid protein VP0</fullName>
        </recommendedName>
        <alternativeName>
            <fullName evidence="63">VP4-VP2</fullName>
        </alternativeName>
    </component>
    <component>
        <recommendedName>
            <fullName evidence="63">Capsid protein VP4</fullName>
        </recommendedName>
        <alternativeName>
            <fullName evidence="63">P1A</fullName>
        </alternativeName>
        <alternativeName>
            <fullName evidence="63">Virion protein 4</fullName>
        </alternativeName>
    </component>
    <component>
        <recommendedName>
            <fullName evidence="63">Capsid protein VP2</fullName>
        </recommendedName>
        <alternativeName>
            <fullName evidence="63">P1B</fullName>
        </alternativeName>
        <alternativeName>
            <fullName evidence="63">Virion protein 2</fullName>
        </alternativeName>
    </component>
    <component>
        <recommendedName>
            <fullName evidence="63">Capsid protein VP3</fullName>
        </recommendedName>
        <alternativeName>
            <fullName evidence="63">P1C</fullName>
        </alternativeName>
        <alternativeName>
            <fullName evidence="63">Virion protein 3</fullName>
        </alternativeName>
    </component>
    <component>
        <recommendedName>
            <fullName evidence="63">Capsid protein VP1</fullName>
        </recommendedName>
        <alternativeName>
            <fullName evidence="63">P1D</fullName>
        </alternativeName>
        <alternativeName>
            <fullName evidence="63">Virion protein 1</fullName>
        </alternativeName>
    </component>
    <component>
        <recommendedName>
            <fullName evidence="63">Protease 2A</fullName>
            <shortName evidence="63">P2A</shortName>
            <ecNumber evidence="63">3.4.22.29</ecNumber>
        </recommendedName>
        <alternativeName>
            <fullName evidence="63">Picornain 2A</fullName>
        </alternativeName>
        <alternativeName>
            <fullName evidence="63">Protein 2A</fullName>
        </alternativeName>
    </component>
    <component>
        <recommendedName>
            <fullName evidence="63">Protein 2B</fullName>
            <shortName evidence="63">P2B</shortName>
        </recommendedName>
    </component>
    <component>
        <recommendedName>
            <fullName evidence="63">Protein 2C</fullName>
            <shortName evidence="63">P2C</shortName>
            <ecNumber evidence="63">3.6.1.15</ecNumber>
        </recommendedName>
    </component>
    <component>
        <recommendedName>
            <fullName evidence="63">Protein 3A</fullName>
            <shortName evidence="63">P3A</shortName>
        </recommendedName>
    </component>
    <component>
        <recommendedName>
            <fullName evidence="63">Viral protein genome-linked</fullName>
            <shortName evidence="63">VPg</shortName>
        </recommendedName>
        <alternativeName>
            <fullName evidence="63">Protein 3B</fullName>
            <shortName evidence="63">P3B</shortName>
        </alternativeName>
    </component>
    <component>
        <recommendedName>
            <fullName evidence="63">Protein 3CD</fullName>
            <ecNumber evidence="63">3.4.22.28</ecNumber>
        </recommendedName>
    </component>
    <component>
        <recommendedName>
            <fullName evidence="63">Protease 3C</fullName>
            <shortName evidence="63">P3C</shortName>
        </recommendedName>
    </component>
    <component>
        <recommendedName>
            <fullName evidence="63">RNA-directed RNA polymerase</fullName>
            <shortName evidence="63">RdRp</shortName>
            <ecNumber evidence="63">2.7.7.48</ecNumber>
        </recommendedName>
        <alternativeName>
            <fullName evidence="63">3D polymerase</fullName>
            <shortName evidence="63">3Dpol</shortName>
        </alternativeName>
        <alternativeName>
            <fullName evidence="63">Protein 3D</fullName>
            <shortName evidence="63">3D</shortName>
        </alternativeName>
    </component>
</protein>
<dbReference type="GO" id="GO:0034220">
    <property type="term" value="P:monoatomic ion transmembrane transport"/>
    <property type="evidence" value="ECO:0007669"/>
    <property type="project" value="UniProtKB-KW"/>
</dbReference>
<evidence type="ECO:0000256" key="41">
    <source>
        <dbReference type="ARBA" id="ARBA00022884"/>
    </source>
</evidence>
<evidence type="ECO:0000256" key="15">
    <source>
        <dbReference type="ARBA" id="ARBA00022557"/>
    </source>
</evidence>
<feature type="region of interest" description="Disordered" evidence="64">
    <location>
        <begin position="1"/>
        <end position="20"/>
    </location>
</feature>
<evidence type="ECO:0000256" key="60">
    <source>
        <dbReference type="ARBA" id="ARBA00046779"/>
    </source>
</evidence>
<evidence type="ECO:0000256" key="42">
    <source>
        <dbReference type="ARBA" id="ARBA00022890"/>
    </source>
</evidence>
<dbReference type="GO" id="GO:0003968">
    <property type="term" value="F:RNA-directed RNA polymerase activity"/>
    <property type="evidence" value="ECO:0007669"/>
    <property type="project" value="UniProtKB-KW"/>
</dbReference>
<comment type="function">
    <text evidence="63">Protease 2A: Cysteine protease that cleaves viral polyprotein and specific host proteins.</text>
</comment>
<evidence type="ECO:0000256" key="32">
    <source>
        <dbReference type="ARBA" id="ARBA00022806"/>
    </source>
</evidence>
<comment type="subcellular location">
    <subcellularLocation>
        <location evidence="3">Host cytoplasmic vesicle membrane</location>
        <topology evidence="3">Peripheral membrane protein</topology>
        <orientation evidence="3">Cytoplasmic side</orientation>
    </subcellularLocation>
    <subcellularLocation>
        <location evidence="2">Host nucleus</location>
    </subcellularLocation>
    <subcellularLocation>
        <location evidence="4">Virion</location>
    </subcellularLocation>
</comment>
<dbReference type="Gene3D" id="3.30.70.270">
    <property type="match status" value="1"/>
</dbReference>
<comment type="subunit">
    <text evidence="8">Interacts with protein 3CD.</text>
</comment>
<keyword evidence="27 63" id="KW-0677">Repeat</keyword>
<keyword evidence="34 63" id="KW-1193">Eukaryotic host translation shutoff by virus</keyword>
<feature type="domain" description="SF3 helicase" evidence="66">
    <location>
        <begin position="1189"/>
        <end position="1347"/>
    </location>
</feature>
<keyword evidence="17" id="KW-1048">Host nucleus</keyword>
<dbReference type="SUPFAM" id="SSF52540">
    <property type="entry name" value="P-loop containing nucleoside triphosphate hydrolases"/>
    <property type="match status" value="1"/>
</dbReference>
<evidence type="ECO:0000256" key="57">
    <source>
        <dbReference type="ARBA" id="ARBA00024513"/>
    </source>
</evidence>
<evidence type="ECO:0000256" key="59">
    <source>
        <dbReference type="ARBA" id="ARBA00046425"/>
    </source>
</evidence>
<dbReference type="SUPFAM" id="SSF54001">
    <property type="entry name" value="Cysteine proteinases"/>
    <property type="match status" value="1"/>
</dbReference>
<dbReference type="Gene3D" id="6.10.20.20">
    <property type="entry name" value="Poliovirus 3A protein-like"/>
    <property type="match status" value="1"/>
</dbReference>
<evidence type="ECO:0000256" key="7">
    <source>
        <dbReference type="ARBA" id="ARBA00011474"/>
    </source>
</evidence>
<dbReference type="Pfam" id="PF00073">
    <property type="entry name" value="Rhv"/>
    <property type="match status" value="2"/>
</dbReference>
<dbReference type="GO" id="GO:0075509">
    <property type="term" value="P:endocytosis involved in viral entry into host cell"/>
    <property type="evidence" value="ECO:0007669"/>
    <property type="project" value="UniProtKB-KW"/>
</dbReference>
<comment type="catalytic activity">
    <reaction evidence="57 63">
        <text>Selective cleavage of Tyr-|-Gly bond in the picornavirus polyprotein.</text>
        <dbReference type="EC" id="3.4.22.29"/>
    </reaction>
</comment>
<dbReference type="InterPro" id="IPR000605">
    <property type="entry name" value="Helicase_SF3_ssDNA/RNA_vir"/>
</dbReference>
<dbReference type="SMART" id="SM00382">
    <property type="entry name" value="AAA"/>
    <property type="match status" value="1"/>
</dbReference>
<keyword evidence="42 63" id="KW-1164">Virus endocytosis by host</keyword>
<evidence type="ECO:0000256" key="22">
    <source>
        <dbReference type="ARBA" id="ARBA00022679"/>
    </source>
</evidence>
<evidence type="ECO:0000256" key="13">
    <source>
        <dbReference type="ARBA" id="ARBA00022520"/>
    </source>
</evidence>
<comment type="function">
    <text evidence="58">Localizes the viral replication complex to the surface of membranous vesicles. It inhibits host cell endoplasmic reticulum-to-Golgi apparatus transport and causes the disassembly of the Golgi complex, possibly through GBF1 interaction. This would result in depletion of MHC, trail receptors and IFN receptors at the host cell surface. Plays an essential role in viral RNA replication by recruiting ACBD3 and PI4KB at the viral replication sites, thereby allowing the formation of the rearranged membranous structures where viral replication takes place.</text>
</comment>
<keyword evidence="51 63" id="KW-1262">Eukaryotic host gene expression shutoff by virus</keyword>
<evidence type="ECO:0000256" key="28">
    <source>
        <dbReference type="ARBA" id="ARBA00022741"/>
    </source>
</evidence>
<keyword evidence="14" id="KW-0597">Phosphoprotein</keyword>
<dbReference type="GO" id="GO:0044694">
    <property type="term" value="P:symbiont genome entry into host cell via pore formation in plasma membrane"/>
    <property type="evidence" value="ECO:0007669"/>
    <property type="project" value="UniProtKB-KW"/>
</dbReference>
<evidence type="ECO:0000256" key="17">
    <source>
        <dbReference type="ARBA" id="ARBA00022562"/>
    </source>
</evidence>
<feature type="compositionally biased region" description="Polar residues" evidence="64">
    <location>
        <begin position="579"/>
        <end position="589"/>
    </location>
</feature>
<evidence type="ECO:0000256" key="23">
    <source>
        <dbReference type="ARBA" id="ARBA00022695"/>
    </source>
</evidence>
<dbReference type="Pfam" id="PF08727">
    <property type="entry name" value="P3A"/>
    <property type="match status" value="1"/>
</dbReference>
<keyword evidence="9 63" id="KW-0813">Transport</keyword>
<dbReference type="InterPro" id="IPR043504">
    <property type="entry name" value="Peptidase_S1_PA_chymotrypsin"/>
</dbReference>
<dbReference type="GO" id="GO:0005198">
    <property type="term" value="F:structural molecule activity"/>
    <property type="evidence" value="ECO:0007669"/>
    <property type="project" value="InterPro"/>
</dbReference>
<keyword evidence="54 63" id="KW-0449">Lipoprotein</keyword>
<evidence type="ECO:0000259" key="67">
    <source>
        <dbReference type="PROSITE" id="PS51874"/>
    </source>
</evidence>
<dbReference type="Gene3D" id="2.40.10.10">
    <property type="entry name" value="Trypsin-like serine proteases"/>
    <property type="match status" value="4"/>
</dbReference>
<keyword evidence="33" id="KW-0788">Thiol protease</keyword>
<dbReference type="EMBL" id="KY498016">
    <property type="protein sequence ID" value="ARC95292.1"/>
    <property type="molecule type" value="Genomic_RNA"/>
</dbReference>
<keyword evidence="25 63" id="KW-0519">Myristate</keyword>
<dbReference type="GO" id="GO:0039522">
    <property type="term" value="P:symbiont-mediated suppression of host mRNA export from nucleus"/>
    <property type="evidence" value="ECO:0007669"/>
    <property type="project" value="UniProtKB-KW"/>
</dbReference>
<evidence type="ECO:0000256" key="3">
    <source>
        <dbReference type="ARBA" id="ARBA00004295"/>
    </source>
</evidence>
<dbReference type="GO" id="GO:0015267">
    <property type="term" value="F:channel activity"/>
    <property type="evidence" value="ECO:0007669"/>
    <property type="project" value="UniProtKB-KW"/>
</dbReference>
<evidence type="ECO:0000256" key="64">
    <source>
        <dbReference type="SAM" id="MobiDB-lite"/>
    </source>
</evidence>
<dbReference type="GO" id="GO:0005524">
    <property type="term" value="F:ATP binding"/>
    <property type="evidence" value="ECO:0007669"/>
    <property type="project" value="UniProtKB-KW"/>
</dbReference>
<comment type="catalytic activity">
    <reaction evidence="61 63">
        <text>a ribonucleoside 5'-triphosphate + H2O = a ribonucleoside 5'-diphosphate + phosphate + H(+)</text>
        <dbReference type="Rhea" id="RHEA:23680"/>
        <dbReference type="ChEBI" id="CHEBI:15377"/>
        <dbReference type="ChEBI" id="CHEBI:15378"/>
        <dbReference type="ChEBI" id="CHEBI:43474"/>
        <dbReference type="ChEBI" id="CHEBI:57930"/>
        <dbReference type="ChEBI" id="CHEBI:61557"/>
        <dbReference type="EC" id="3.6.1.15"/>
    </reaction>
</comment>
<dbReference type="EC" id="3.4.22.29" evidence="63"/>
<keyword evidence="48 63" id="KW-0472">Membrane</keyword>
<dbReference type="PROSITE" id="PS51218">
    <property type="entry name" value="SF3_HELICASE_2"/>
    <property type="match status" value="1"/>
</dbReference>
<comment type="function">
    <text evidence="63">Protease 3C: Major viral protease that mediates proteolytic processing of the polyprotein. Cleaves host EIF5B, contributing to host translation shutoff. Cleaves also host PABPC1, contributing to host translation shutoff.</text>
</comment>
<keyword evidence="31 63" id="KW-1161">Viral attachment to host cell</keyword>
<evidence type="ECO:0000256" key="45">
    <source>
        <dbReference type="ARBA" id="ARBA00023039"/>
    </source>
</evidence>
<comment type="similarity">
    <text evidence="5 63">Belongs to the picornaviruses polyprotein family.</text>
</comment>
<comment type="function">
    <text evidence="63">Capsid protein VP4: Lies on the inner surface of the capsid shell. After binding to the host receptor, the capsid undergoes conformational changes. Capsid protein VP4 is released, Capsid protein VP1 N-terminus is externalized, and together, they shape a pore in the host membrane through which the viral genome is translocated into the host cell cytoplasm.</text>
</comment>
<dbReference type="GO" id="GO:0042025">
    <property type="term" value="C:host cell nucleus"/>
    <property type="evidence" value="ECO:0007669"/>
    <property type="project" value="UniProtKB-SubCell"/>
</dbReference>
<dbReference type="GO" id="GO:0003723">
    <property type="term" value="F:RNA binding"/>
    <property type="evidence" value="ECO:0007669"/>
    <property type="project" value="UniProtKB-KW"/>
</dbReference>
<evidence type="ECO:0000256" key="50">
    <source>
        <dbReference type="ARBA" id="ARBA00023200"/>
    </source>
</evidence>
<dbReference type="GO" id="GO:0006351">
    <property type="term" value="P:DNA-templated transcription"/>
    <property type="evidence" value="ECO:0007669"/>
    <property type="project" value="InterPro"/>
</dbReference>
<evidence type="ECO:0000256" key="8">
    <source>
        <dbReference type="ARBA" id="ARBA00011647"/>
    </source>
</evidence>
<dbReference type="SUPFAM" id="SSF50494">
    <property type="entry name" value="Trypsin-like serine proteases"/>
    <property type="match status" value="2"/>
</dbReference>
<evidence type="ECO:0000256" key="4">
    <source>
        <dbReference type="ARBA" id="ARBA00004328"/>
    </source>
</evidence>
<evidence type="ECO:0000256" key="10">
    <source>
        <dbReference type="ARBA" id="ARBA00022482"/>
    </source>
</evidence>
<keyword evidence="26" id="KW-0479">Metal-binding</keyword>
<keyword evidence="38" id="KW-0460">Magnesium</keyword>
<organism evidence="68">
    <name type="scientific">Enterovirus G</name>
    <dbReference type="NCBI Taxonomy" id="106966"/>
    <lineage>
        <taxon>Viruses</taxon>
        <taxon>Riboviria</taxon>
        <taxon>Orthornavirae</taxon>
        <taxon>Pisuviricota</taxon>
        <taxon>Pisoniviricetes</taxon>
        <taxon>Picornavirales</taxon>
        <taxon>Picornaviridae</taxon>
        <taxon>Ensavirinae</taxon>
        <taxon>Enterovirus</taxon>
        <taxon>Enterovirus geswini</taxon>
    </lineage>
</organism>
<evidence type="ECO:0000256" key="12">
    <source>
        <dbReference type="ARBA" id="ARBA00022488"/>
    </source>
</evidence>
<feature type="domain" description="RdRp catalytic" evidence="65">
    <location>
        <begin position="2157"/>
        <end position="2271"/>
    </location>
</feature>
<dbReference type="InterPro" id="IPR001205">
    <property type="entry name" value="RNA-dir_pol_C"/>
</dbReference>
<dbReference type="FunFam" id="2.60.120.20:FF:000002">
    <property type="entry name" value="Genome polyprotein"/>
    <property type="match status" value="1"/>
</dbReference>
<dbReference type="FunFam" id="3.30.70.270:FF:000008">
    <property type="entry name" value="Genome polyprotein"/>
    <property type="match status" value="1"/>
</dbReference>
<dbReference type="InterPro" id="IPR027417">
    <property type="entry name" value="P-loop_NTPase"/>
</dbReference>
<keyword evidence="28 63" id="KW-0547">Nucleotide-binding</keyword>
<dbReference type="FunFam" id="4.10.880.10:FF:000002">
    <property type="entry name" value="Genome polyprotein"/>
    <property type="match status" value="1"/>
</dbReference>
<dbReference type="Gene3D" id="2.60.120.20">
    <property type="match status" value="3"/>
</dbReference>
<evidence type="ECO:0000259" key="65">
    <source>
        <dbReference type="PROSITE" id="PS50507"/>
    </source>
</evidence>
<dbReference type="Gene3D" id="1.20.960.20">
    <property type="match status" value="1"/>
</dbReference>
<dbReference type="GO" id="GO:0008270">
    <property type="term" value="F:zinc ion binding"/>
    <property type="evidence" value="ECO:0007669"/>
    <property type="project" value="UniProtKB-KW"/>
</dbReference>
<keyword evidence="10 63" id="KW-1113">Inhibition of host RLR pathway by virus</keyword>
<sequence precursor="true">MGAQTSRNTAGSHTTGTYASGGSSIHYTNVNYYSHSASASQNKQDLAQDPSKFTQPVVDMMKEAAVPLKSPSAEACGYSDRVAQLTLGNSTITTQEAANITVAYGEWPKYLSDLDATAVDKTTKPGVSCDRFYTLPGKKWESTTKGWEWKLPDALTELGVFGQNCQFHYLSRCGWSIHVQCNATKFHQGTLLVVAVPDHQLGTTYQPEFGNVMPGKTGREIQYPYNFDDGTSLANSLIYPHQWINLRTNNSATLVLPYVNAIPMDSPIRHSNWSLMVIPVVPLASATGTTPFVGVTVTLAPMCSEFSGLRRAIAQGIPTTNTPGSYQFLTTDEDSSACILPDFTPTQEIHIPGEVKNLQALCQVESLMEINNVDGKNGIERLRLEVSTQSELDRQLFAVKVSFVEGEIMSKTLVGTICSYYTQWSGSLEMTFMFTGSFMTTGKLLLAYTPPGGTAPTSREDAMLGTHVIWDFGLQSSITLIIPWICGGYYRDVDRASNYYAAGYVTGWFQTNMVIPPDFPSTAYILCFLAAQPNFSLRILKDRPDITQTAALQAPVEAALNNAIASVIGGITAQDTQASSHNISTSETPALQAAETGASSTASDEGMMETRHVINTNTVSETSVESFYGRCGLVSIREILDNKQVETWLVNFNEFVQLRAKIELFTYMRFDLEFTIVATFTKANSAAQHPVQVQVMYLPPGAAAPSTQDSYAWQSAANPSVIFNANAVPARFSVPFVGTANAYTIMYDGYNVFGSTRPSNDYGMINSSHMGSMAFRAINQLQATEKVKFRIYAKPKHVRAWCPRAPRMAPYKYIRNPVFGTQDKIVPNRTNITTTGAFGQQSGAVYVGNYKIMNRHLATHEDWENVEWEDYNRDLLVARTTAHGADKLARCHCNTGVYFCKSRNKHYPVTFQGPGIDWVEESEYYPARYQTHMLLASGISEPGDCGGILRCQHGVIGIVTAGGQGVVGFADVRDLFWVEHEAMEQGITDYIQQLGNSFGKGFTDEIAGFASQLREMMVGADGLVEQCLRTFIKVVSAIVIATRSEGDVPTVLATLALIGCDGSPWRWLKRQFCSIFKIPYVEKQNDNWLKKFTTYINAFKGLDWVAEKIMKFIDWLKNQLLPQAKERVEFVTNLKSLPLLEAQIATLEHSCPTTEQQETLFGNVQYLAHYCRKYAPLYAAEARRVYALEKRVLGYIQFKNKQRIEPVCLLIHGTAGTGKSLATSIIGRKLAEYENSEVYAIPPDSDHFDGYQQQAVVIMDDLNQNPDGKDMVAFCQMVSTVPYHVPMAAIEEKGMLFTSSYVLASTNSGSIHPPTVSNSKALSRRFAFDVDIEVAEDYKTPNSTLDVVAATQPCEDCCPINFKKCMPLVCGEAYQLRDRRTGVRYSIDTMITEMRREWQRRNRVGSVIEALFQGPPTFKSAVDKEALSYAEEQRIFRGIPNFGNTCWFNAIFQLLKSLATSEQSVQGIIYRFGDFYKRPTPQRVKWLCKLLNIKFGEQHDAVEMLYKIFNVFKCDVIIGYDSSSRLQYVTLGTCKEVSAEAVLMFSGRNGSGHWTAARKLNGEWYVFDDETVTKKDPNWSKVVLVMKSQGSLTANDHTHPEKAGESAALTDLEQMCSYCQTSGNTNRKGTVEALFQGPPTFKPLKISVDPETPAPPAIADLLASVDSEEVREYCKKKGWIVEIPVDERRLERNVNMATTVLSSLVLLTSVITLVYLVYRLFAGTQGPYTGLPNAKPKAPVLREVRAQGPLMDFGVSMMKKNIVTVRTGYGEFTGLGVYDTVLVLPRHANPTGQVIVDGVETQVADAYNLVDEEGVSLELCLVTLQRNEKFRDIRAMIPENPTGAAEAVVCVNTSAFPNAFLPVGKTEYYGYLNLAGRPTHRTMMYNFPTKAGQCGGVVLSMGKVLGIHIGGNGAQGFCAALKRGYFVKEQGQIEWIKTNKESGYPVINTPAKTKLEPSVFYDVFEGKKEPAALHPKDPRLEVNLEEALFSKYVGNVEIEMPEEMKEAVDHYANQLLSLAIPTEPLSMDEAIYGTDGLEALDLTTSAGYPYVTMGIKKKDILNKETRDTKKMQECIDKYGLNLPMVTYIKDELRSKEKVKKGKSRLIEASSLNDSVAMRCYYGNLYKAFHQNPGTVTGCAVGCDPDVFWSKIPVLMDGELFGFDYTGYDASLSPVMFEALQMVLEKIGFGDGKQFIHNLCYSKHLFKNKYYFVKGGMPSGCSGTSIFNSMINNIIIRTLVLQTYKGIELDHLKIIAYGDDVIASYPYKLDPAELAKAGAKLGLHMTPPDKSDTYVDMTWENVTFLKRNFVPDEKFPFLIHPVMPMSEIHESIRWTRDAKHTQDHVRSLCLLAWHNGREVYEEFCKKIRSVPVGRALHLPAYSSLLREWYEKF</sequence>
<comment type="subunit">
    <text evidence="6">Interacts with RNA-directed RNA polymerase.</text>
</comment>
<evidence type="ECO:0000256" key="24">
    <source>
        <dbReference type="ARBA" id="ARBA00022706"/>
    </source>
</evidence>
<dbReference type="FunFam" id="2.40.10.10:FF:000022">
    <property type="entry name" value="Genome polyprotein"/>
    <property type="match status" value="1"/>
</dbReference>
<dbReference type="InterPro" id="IPR033703">
    <property type="entry name" value="Rhv-like"/>
</dbReference>